<evidence type="ECO:0000313" key="12">
    <source>
        <dbReference type="Proteomes" id="UP000290289"/>
    </source>
</evidence>
<name>A0A498IK96_MALDO</name>
<dbReference type="AlphaFoldDB" id="A0A498IK96"/>
<reference evidence="11 12" key="1">
    <citation type="submission" date="2018-10" db="EMBL/GenBank/DDBJ databases">
        <title>A high-quality apple genome assembly.</title>
        <authorList>
            <person name="Hu J."/>
        </authorList>
    </citation>
    <scope>NUCLEOTIDE SEQUENCE [LARGE SCALE GENOMIC DNA]</scope>
    <source>
        <strain evidence="12">cv. HFTH1</strain>
        <tissue evidence="11">Young leaf</tissue>
    </source>
</reference>
<dbReference type="InterPro" id="IPR001245">
    <property type="entry name" value="Ser-Thr/Tyr_kinase_cat_dom"/>
</dbReference>
<dbReference type="GO" id="GO:0005886">
    <property type="term" value="C:plasma membrane"/>
    <property type="evidence" value="ECO:0007669"/>
    <property type="project" value="TreeGrafter"/>
</dbReference>
<dbReference type="FunFam" id="1.10.510.10:FF:001023">
    <property type="entry name" value="Os07g0541700 protein"/>
    <property type="match status" value="1"/>
</dbReference>
<keyword evidence="5" id="KW-0418">Kinase</keyword>
<dbReference type="PANTHER" id="PTHR27003:SF88">
    <property type="entry name" value="RECEPTOR-LIKE PROTEIN KINASE THESEUS 1"/>
    <property type="match status" value="1"/>
</dbReference>
<keyword evidence="4" id="KW-0547">Nucleotide-binding</keyword>
<feature type="domain" description="Protein kinase" evidence="10">
    <location>
        <begin position="271"/>
        <end position="545"/>
    </location>
</feature>
<evidence type="ECO:0000256" key="8">
    <source>
        <dbReference type="ARBA" id="ARBA00048679"/>
    </source>
</evidence>
<evidence type="ECO:0000256" key="5">
    <source>
        <dbReference type="ARBA" id="ARBA00022777"/>
    </source>
</evidence>
<keyword evidence="6" id="KW-0067">ATP-binding</keyword>
<protein>
    <recommendedName>
        <fullName evidence="1">non-specific serine/threonine protein kinase</fullName>
        <ecNumber evidence="1">2.7.11.1</ecNumber>
    </recommendedName>
</protein>
<evidence type="ECO:0000256" key="4">
    <source>
        <dbReference type="ARBA" id="ARBA00022741"/>
    </source>
</evidence>
<keyword evidence="12" id="KW-1185">Reference proteome</keyword>
<dbReference type="SUPFAM" id="SSF56112">
    <property type="entry name" value="Protein kinase-like (PK-like)"/>
    <property type="match status" value="2"/>
</dbReference>
<feature type="region of interest" description="Disordered" evidence="9">
    <location>
        <begin position="600"/>
        <end position="622"/>
    </location>
</feature>
<accession>A0A498IK96</accession>
<comment type="catalytic activity">
    <reaction evidence="7">
        <text>L-threonyl-[protein] + ATP = O-phospho-L-threonyl-[protein] + ADP + H(+)</text>
        <dbReference type="Rhea" id="RHEA:46608"/>
        <dbReference type="Rhea" id="RHEA-COMP:11060"/>
        <dbReference type="Rhea" id="RHEA-COMP:11605"/>
        <dbReference type="ChEBI" id="CHEBI:15378"/>
        <dbReference type="ChEBI" id="CHEBI:30013"/>
        <dbReference type="ChEBI" id="CHEBI:30616"/>
        <dbReference type="ChEBI" id="CHEBI:61977"/>
        <dbReference type="ChEBI" id="CHEBI:456216"/>
        <dbReference type="EC" id="2.7.11.1"/>
    </reaction>
</comment>
<evidence type="ECO:0000256" key="3">
    <source>
        <dbReference type="ARBA" id="ARBA00022679"/>
    </source>
</evidence>
<dbReference type="PROSITE" id="PS50011">
    <property type="entry name" value="PROTEIN_KINASE_DOM"/>
    <property type="match status" value="1"/>
</dbReference>
<keyword evidence="2" id="KW-0723">Serine/threonine-protein kinase</keyword>
<gene>
    <name evidence="11" type="ORF">DVH24_036885</name>
</gene>
<evidence type="ECO:0000256" key="7">
    <source>
        <dbReference type="ARBA" id="ARBA00047899"/>
    </source>
</evidence>
<dbReference type="InterPro" id="IPR045272">
    <property type="entry name" value="ANXUR1/2-like"/>
</dbReference>
<dbReference type="GO" id="GO:0004714">
    <property type="term" value="F:transmembrane receptor protein tyrosine kinase activity"/>
    <property type="evidence" value="ECO:0007669"/>
    <property type="project" value="InterPro"/>
</dbReference>
<dbReference type="Pfam" id="PF07714">
    <property type="entry name" value="PK_Tyr_Ser-Thr"/>
    <property type="match status" value="2"/>
</dbReference>
<proteinExistence type="predicted"/>
<comment type="caution">
    <text evidence="11">The sequence shown here is derived from an EMBL/GenBank/DDBJ whole genome shotgun (WGS) entry which is preliminary data.</text>
</comment>
<dbReference type="Gene3D" id="3.30.200.20">
    <property type="entry name" value="Phosphorylase Kinase, domain 1"/>
    <property type="match status" value="2"/>
</dbReference>
<dbReference type="GO" id="GO:0009506">
    <property type="term" value="C:plasmodesma"/>
    <property type="evidence" value="ECO:0007669"/>
    <property type="project" value="TreeGrafter"/>
</dbReference>
<feature type="compositionally biased region" description="Polar residues" evidence="9">
    <location>
        <begin position="600"/>
        <end position="612"/>
    </location>
</feature>
<evidence type="ECO:0000256" key="6">
    <source>
        <dbReference type="ARBA" id="ARBA00022840"/>
    </source>
</evidence>
<comment type="catalytic activity">
    <reaction evidence="8">
        <text>L-seryl-[protein] + ATP = O-phospho-L-seryl-[protein] + ADP + H(+)</text>
        <dbReference type="Rhea" id="RHEA:17989"/>
        <dbReference type="Rhea" id="RHEA-COMP:9863"/>
        <dbReference type="Rhea" id="RHEA-COMP:11604"/>
        <dbReference type="ChEBI" id="CHEBI:15378"/>
        <dbReference type="ChEBI" id="CHEBI:29999"/>
        <dbReference type="ChEBI" id="CHEBI:30616"/>
        <dbReference type="ChEBI" id="CHEBI:83421"/>
        <dbReference type="ChEBI" id="CHEBI:456216"/>
        <dbReference type="EC" id="2.7.11.1"/>
    </reaction>
</comment>
<dbReference type="GO" id="GO:0004674">
    <property type="term" value="F:protein serine/threonine kinase activity"/>
    <property type="evidence" value="ECO:0007669"/>
    <property type="project" value="UniProtKB-KW"/>
</dbReference>
<dbReference type="STRING" id="3750.A0A498IK96"/>
<dbReference type="PANTHER" id="PTHR27003">
    <property type="entry name" value="OS07G0166700 PROTEIN"/>
    <property type="match status" value="1"/>
</dbReference>
<organism evidence="11 12">
    <name type="scientific">Malus domestica</name>
    <name type="common">Apple</name>
    <name type="synonym">Pyrus malus</name>
    <dbReference type="NCBI Taxonomy" id="3750"/>
    <lineage>
        <taxon>Eukaryota</taxon>
        <taxon>Viridiplantae</taxon>
        <taxon>Streptophyta</taxon>
        <taxon>Embryophyta</taxon>
        <taxon>Tracheophyta</taxon>
        <taxon>Spermatophyta</taxon>
        <taxon>Magnoliopsida</taxon>
        <taxon>eudicotyledons</taxon>
        <taxon>Gunneridae</taxon>
        <taxon>Pentapetalae</taxon>
        <taxon>rosids</taxon>
        <taxon>fabids</taxon>
        <taxon>Rosales</taxon>
        <taxon>Rosaceae</taxon>
        <taxon>Amygdaloideae</taxon>
        <taxon>Maleae</taxon>
        <taxon>Malus</taxon>
    </lineage>
</organism>
<dbReference type="Proteomes" id="UP000290289">
    <property type="component" value="Chromosome 12"/>
</dbReference>
<dbReference type="InterPro" id="IPR000719">
    <property type="entry name" value="Prot_kinase_dom"/>
</dbReference>
<sequence>MSRFFDNLWKKGVPYSSDHRRKPSDPDRDEAKWAFPEELCRRFSLAEIIAATQNFNASLRIGSTRNLSFKINGLIDKFLVFDRLEGPKTRKDGVNVGAAGVYKGCINLDGVTSTVAIKRITGGHSYIQQEREFKAEVQLLCQLRHPNLISLIGFCQEKGECIIVYNYTSNGLLSDFLFNPYNNNTLWGFVVVLYSKKGAHSSDHRGKPKDRDRDEAKWAFPEELCRRFSLAEIIAATQNFNARLRIGSTRNLSFKINGLIDKFVVFDRLEGPETRKDGINVGAAVAYKGYINLDGVTSTVAIKRITGAHTDIQQGREFKAEVQLLCQLRHPNLNSLIGFCQEKGECIIVYSYMSNGFLSDFLFNPYNNNRYPLSWKQRLNICIGVARGIHYLHAGVKHAVIHRNLKCDNILLDQSLEAKLSNFRLSKMGPPTLSNALIRLNSNSGVSGTFGYLDPEYALSGQLTEKSDVFSFGVVLFEILSAKHSTEIPGIHMTLPADILDPSLMGTTAPDCLIKYLDIIQRCVRPMGAQRPTMGEVEVELERAVELQERADAEKELRTTSTPLGGPADCAYDYQGISVSEITDAFSFLRVCPTGSADLGSNSMNVSVPSGDSGSGFEYSGR</sequence>
<dbReference type="EMBL" id="RDQH01000338">
    <property type="protein sequence ID" value="RXH82544.1"/>
    <property type="molecule type" value="Genomic_DNA"/>
</dbReference>
<evidence type="ECO:0000256" key="9">
    <source>
        <dbReference type="SAM" id="MobiDB-lite"/>
    </source>
</evidence>
<evidence type="ECO:0000313" key="11">
    <source>
        <dbReference type="EMBL" id="RXH82544.1"/>
    </source>
</evidence>
<dbReference type="InterPro" id="IPR011009">
    <property type="entry name" value="Kinase-like_dom_sf"/>
</dbReference>
<keyword evidence="3" id="KW-0808">Transferase</keyword>
<dbReference type="EC" id="2.7.11.1" evidence="1"/>
<evidence type="ECO:0000256" key="2">
    <source>
        <dbReference type="ARBA" id="ARBA00022527"/>
    </source>
</evidence>
<evidence type="ECO:0000259" key="10">
    <source>
        <dbReference type="PROSITE" id="PS50011"/>
    </source>
</evidence>
<evidence type="ECO:0000256" key="1">
    <source>
        <dbReference type="ARBA" id="ARBA00012513"/>
    </source>
</evidence>
<dbReference type="Gene3D" id="1.10.510.10">
    <property type="entry name" value="Transferase(Phosphotransferase) domain 1"/>
    <property type="match status" value="1"/>
</dbReference>
<dbReference type="GO" id="GO:0005524">
    <property type="term" value="F:ATP binding"/>
    <property type="evidence" value="ECO:0007669"/>
    <property type="project" value="UniProtKB-KW"/>
</dbReference>